<dbReference type="CDD" id="cd04186">
    <property type="entry name" value="GT_2_like_c"/>
    <property type="match status" value="1"/>
</dbReference>
<proteinExistence type="predicted"/>
<dbReference type="Proteomes" id="UP000249123">
    <property type="component" value="Unassembled WGS sequence"/>
</dbReference>
<protein>
    <recommendedName>
        <fullName evidence="1">Glycosyltransferase 2-like domain-containing protein</fullName>
    </recommendedName>
</protein>
<dbReference type="PANTHER" id="PTHR43179:SF7">
    <property type="entry name" value="RHAMNOSYLTRANSFERASE WBBL"/>
    <property type="match status" value="1"/>
</dbReference>
<evidence type="ECO:0000313" key="3">
    <source>
        <dbReference type="Proteomes" id="UP000249123"/>
    </source>
</evidence>
<feature type="domain" description="Glycosyltransferase 2-like" evidence="1">
    <location>
        <begin position="9"/>
        <end position="179"/>
    </location>
</feature>
<dbReference type="AlphaFoldDB" id="A0A062U5Q2"/>
<dbReference type="InterPro" id="IPR029044">
    <property type="entry name" value="Nucleotide-diphossugar_trans"/>
</dbReference>
<comment type="caution">
    <text evidence="2">The sequence shown here is derived from an EMBL/GenBank/DDBJ whole genome shotgun (WGS) entry which is preliminary data.</text>
</comment>
<evidence type="ECO:0000313" key="2">
    <source>
        <dbReference type="EMBL" id="RAN35501.1"/>
    </source>
</evidence>
<dbReference type="PANTHER" id="PTHR43179">
    <property type="entry name" value="RHAMNOSYLTRANSFERASE WBBL"/>
    <property type="match status" value="1"/>
</dbReference>
<sequence length="270" mass="29486">MIIVPTITAIVVSYHTGPRLHECLYALKSDPSIAEVIIVDNGNPPEDEAWLDSFSCDVDKVHIIRDGTNPGFGAAVNKGAAGALGELLLIINPDAVLRRGSLPVMYEAMKDRPQPVLVGGKIFDIHGREERGGRRKTLTLMRAIGIGKWTLENDPPPEDAIEVGAVSGAFFMMDRKAFRGMGGFDEGYFLHVEDVDLCRRVLQQGGSVVYEPRAGVLHYGSTSDVPSETVLAHKADSLTRYFRKFASGPLERAMVALVSPLFIRILKARS</sequence>
<name>A0A062U5Q2_9PROT</name>
<dbReference type="eggNOG" id="COG1216">
    <property type="taxonomic scope" value="Bacteria"/>
</dbReference>
<dbReference type="SUPFAM" id="SSF53448">
    <property type="entry name" value="Nucleotide-diphospho-sugar transferases"/>
    <property type="match status" value="1"/>
</dbReference>
<accession>A0A062U5Q2</accession>
<evidence type="ECO:0000259" key="1">
    <source>
        <dbReference type="Pfam" id="PF00535"/>
    </source>
</evidence>
<dbReference type="InterPro" id="IPR001173">
    <property type="entry name" value="Glyco_trans_2-like"/>
</dbReference>
<gene>
    <name evidence="2" type="ORF">HY3_08145</name>
</gene>
<dbReference type="EMBL" id="AWFB01000004">
    <property type="protein sequence ID" value="RAN35501.1"/>
    <property type="molecule type" value="Genomic_DNA"/>
</dbReference>
<reference evidence="2 3" key="1">
    <citation type="submission" date="2013-04" db="EMBL/GenBank/DDBJ databases">
        <title>Hyphomonas sp. T24B3 Genome Sequencing.</title>
        <authorList>
            <person name="Lai Q."/>
            <person name="Shao Z."/>
        </authorList>
    </citation>
    <scope>NUCLEOTIDE SEQUENCE [LARGE SCALE GENOMIC DNA]</scope>
    <source>
        <strain evidence="2 3">T24B3</strain>
    </source>
</reference>
<dbReference type="RefSeq" id="WP_051594783.1">
    <property type="nucleotide sequence ID" value="NZ_AWFA01000014.1"/>
</dbReference>
<dbReference type="Gene3D" id="3.90.550.10">
    <property type="entry name" value="Spore Coat Polysaccharide Biosynthesis Protein SpsA, Chain A"/>
    <property type="match status" value="1"/>
</dbReference>
<dbReference type="STRING" id="1280941.HY2_11350"/>
<keyword evidence="3" id="KW-1185">Reference proteome</keyword>
<dbReference type="Pfam" id="PF00535">
    <property type="entry name" value="Glycos_transf_2"/>
    <property type="match status" value="1"/>
</dbReference>
<organism evidence="2 3">
    <name type="scientific">Hyphomonas pacifica</name>
    <dbReference type="NCBI Taxonomy" id="1280941"/>
    <lineage>
        <taxon>Bacteria</taxon>
        <taxon>Pseudomonadati</taxon>
        <taxon>Pseudomonadota</taxon>
        <taxon>Alphaproteobacteria</taxon>
        <taxon>Hyphomonadales</taxon>
        <taxon>Hyphomonadaceae</taxon>
        <taxon>Hyphomonas</taxon>
    </lineage>
</organism>